<keyword evidence="2" id="KW-0436">Ligase</keyword>
<proteinExistence type="predicted"/>
<accession>A0A1V3WKP3</accession>
<gene>
    <name evidence="2" type="ORF">BZL30_7461</name>
</gene>
<name>A0A1V3WKP3_MYCKA</name>
<comment type="caution">
    <text evidence="2">The sequence shown here is derived from an EMBL/GenBank/DDBJ whole genome shotgun (WGS) entry which is preliminary data.</text>
</comment>
<evidence type="ECO:0000313" key="3">
    <source>
        <dbReference type="Proteomes" id="UP000189229"/>
    </source>
</evidence>
<evidence type="ECO:0000256" key="1">
    <source>
        <dbReference type="SAM" id="MobiDB-lite"/>
    </source>
</evidence>
<dbReference type="Proteomes" id="UP000189229">
    <property type="component" value="Unassembled WGS sequence"/>
</dbReference>
<evidence type="ECO:0000313" key="2">
    <source>
        <dbReference type="EMBL" id="OOK67495.1"/>
    </source>
</evidence>
<reference evidence="2 3" key="1">
    <citation type="submission" date="2017-02" db="EMBL/GenBank/DDBJ databases">
        <title>Complete genome sequences of Mycobacterium kansasii strains isolated from rhesus macaques.</title>
        <authorList>
            <person name="Panda A."/>
            <person name="Nagaraj S."/>
            <person name="Zhao X."/>
            <person name="Tettelin H."/>
            <person name="Detolla L.J."/>
        </authorList>
    </citation>
    <scope>NUCLEOTIDE SEQUENCE [LARGE SCALE GENOMIC DNA]</scope>
    <source>
        <strain evidence="2 3">11-3813</strain>
    </source>
</reference>
<feature type="region of interest" description="Disordered" evidence="1">
    <location>
        <begin position="1"/>
        <end position="39"/>
    </location>
</feature>
<dbReference type="AlphaFoldDB" id="A0A1V3WKP3"/>
<protein>
    <submittedName>
        <fullName evidence="2">Biotin--acetyl-CoA-carboxylase ligase domain protein</fullName>
    </submittedName>
</protein>
<sequence>MICARARRPAPAMASASGGLVLGDQDRPVDIGSAGRALK</sequence>
<dbReference type="EMBL" id="MVBM01000008">
    <property type="protein sequence ID" value="OOK67495.1"/>
    <property type="molecule type" value="Genomic_DNA"/>
</dbReference>
<dbReference type="GO" id="GO:0016874">
    <property type="term" value="F:ligase activity"/>
    <property type="evidence" value="ECO:0007669"/>
    <property type="project" value="UniProtKB-KW"/>
</dbReference>
<organism evidence="2 3">
    <name type="scientific">Mycobacterium kansasii</name>
    <dbReference type="NCBI Taxonomy" id="1768"/>
    <lineage>
        <taxon>Bacteria</taxon>
        <taxon>Bacillati</taxon>
        <taxon>Actinomycetota</taxon>
        <taxon>Actinomycetes</taxon>
        <taxon>Mycobacteriales</taxon>
        <taxon>Mycobacteriaceae</taxon>
        <taxon>Mycobacterium</taxon>
    </lineage>
</organism>